<dbReference type="PRINTS" id="PR00145">
    <property type="entry name" value="ARGSUCLYASE"/>
</dbReference>
<feature type="domain" description="Fumarate lyase N-terminal" evidence="3">
    <location>
        <begin position="31"/>
        <end position="303"/>
    </location>
</feature>
<evidence type="ECO:0000256" key="2">
    <source>
        <dbReference type="ARBA" id="ARBA00034772"/>
    </source>
</evidence>
<dbReference type="PANTHER" id="PTHR43172">
    <property type="entry name" value="ADENYLOSUCCINATE LYASE"/>
    <property type="match status" value="1"/>
</dbReference>
<evidence type="ECO:0000313" key="5">
    <source>
        <dbReference type="Proteomes" id="UP000547528"/>
    </source>
</evidence>
<reference evidence="4 5" key="1">
    <citation type="submission" date="2020-08" db="EMBL/GenBank/DDBJ databases">
        <title>Sequencing the genomes of 1000 actinobacteria strains.</title>
        <authorList>
            <person name="Klenk H.-P."/>
        </authorList>
    </citation>
    <scope>NUCLEOTIDE SEQUENCE [LARGE SCALE GENOMIC DNA]</scope>
    <source>
        <strain evidence="4 5">DSM 28238</strain>
    </source>
</reference>
<dbReference type="PRINTS" id="PR00149">
    <property type="entry name" value="FUMRATELYASE"/>
</dbReference>
<dbReference type="PROSITE" id="PS00163">
    <property type="entry name" value="FUMARATE_LYASES"/>
    <property type="match status" value="1"/>
</dbReference>
<comment type="caution">
    <text evidence="4">The sequence shown here is derived from an EMBL/GenBank/DDBJ whole genome shotgun (WGS) entry which is preliminary data.</text>
</comment>
<dbReference type="AlphaFoldDB" id="A0A7W5XK68"/>
<dbReference type="Pfam" id="PF00206">
    <property type="entry name" value="Lyase_1"/>
    <property type="match status" value="1"/>
</dbReference>
<dbReference type="Gene3D" id="1.20.200.10">
    <property type="entry name" value="Fumarase/aspartase (Central domain)"/>
    <property type="match status" value="1"/>
</dbReference>
<dbReference type="InterPro" id="IPR000362">
    <property type="entry name" value="Fumarate_lyase_fam"/>
</dbReference>
<accession>A0A7W5XK68</accession>
<sequence length="458" mass="47089">MNTPAGLLSPVWADTEAAQLTSEQALLTTLVEVEAAWAEVLAEAGEAPAAGAAALRAIATDPAAAGLDPAEIAAAGVGGGNPVIPLLAQLRSVLNAQETSDEALHRGATSQDVLDTALVLTVHRACAAALRDARATADALAELAETHRSTVCVARSLTQHALPTSFGLRVAGWLDGIRRAAVRLSGAVAELPIQWGGAAGTQAALTDMVGTARAAELTRQLGVQLGLPTPSRPWHTQRQPLLEVASALAGLLAAMGKAADDVLTLQRQEIAEVRESASGQSGGSSAMPQKQNPVLSVLIRSAALAGPAQLAGLHYAAASAVDERPDGPWHAEWPQLLELLRLTCGAAARGAELFAGLITIPENMARNLRLTGGAVLSERLVAALSDSFPGGKSALLEVISTHAAGTSLRAEITRAYAAAGSVAPELDRLLDPADYLGRADDFIDAVLADFAAERTTWS</sequence>
<dbReference type="Gene3D" id="1.10.40.30">
    <property type="entry name" value="Fumarase/aspartase (C-terminal domain)"/>
    <property type="match status" value="1"/>
</dbReference>
<dbReference type="Proteomes" id="UP000547528">
    <property type="component" value="Unassembled WGS sequence"/>
</dbReference>
<evidence type="ECO:0000256" key="1">
    <source>
        <dbReference type="ARBA" id="ARBA00023239"/>
    </source>
</evidence>
<dbReference type="InterPro" id="IPR020557">
    <property type="entry name" value="Fumarate_lyase_CS"/>
</dbReference>
<name>A0A7W5XK68_9MICC</name>
<organism evidence="4 5">
    <name type="scientific">Garicola koreensis</name>
    <dbReference type="NCBI Taxonomy" id="1262554"/>
    <lineage>
        <taxon>Bacteria</taxon>
        <taxon>Bacillati</taxon>
        <taxon>Actinomycetota</taxon>
        <taxon>Actinomycetes</taxon>
        <taxon>Micrococcales</taxon>
        <taxon>Micrococcaceae</taxon>
        <taxon>Garicola</taxon>
    </lineage>
</organism>
<dbReference type="InterPro" id="IPR008948">
    <property type="entry name" value="L-Aspartase-like"/>
</dbReference>
<dbReference type="InterPro" id="IPR022761">
    <property type="entry name" value="Fumarate_lyase_N"/>
</dbReference>
<gene>
    <name evidence="4" type="ORF">FHX47_000123</name>
</gene>
<dbReference type="RefSeq" id="WP_183356970.1">
    <property type="nucleotide sequence ID" value="NZ_BAABKR010000004.1"/>
</dbReference>
<dbReference type="GO" id="GO:0047472">
    <property type="term" value="F:3-carboxy-cis,cis-muconate cycloisomerase activity"/>
    <property type="evidence" value="ECO:0007669"/>
    <property type="project" value="UniProtKB-EC"/>
</dbReference>
<dbReference type="SUPFAM" id="SSF48557">
    <property type="entry name" value="L-aspartase-like"/>
    <property type="match status" value="1"/>
</dbReference>
<dbReference type="InterPro" id="IPR024083">
    <property type="entry name" value="Fumarase/histidase_N"/>
</dbReference>
<keyword evidence="4" id="KW-0413">Isomerase</keyword>
<dbReference type="PANTHER" id="PTHR43172:SF2">
    <property type="entry name" value="ADENYLOSUCCINATE LYASE C-TERMINAL DOMAIN-CONTAINING PROTEIN"/>
    <property type="match status" value="1"/>
</dbReference>
<dbReference type="Gene3D" id="1.10.275.10">
    <property type="entry name" value="Fumarase/aspartase (N-terminal domain)"/>
    <property type="match status" value="1"/>
</dbReference>
<keyword evidence="1" id="KW-0456">Lyase</keyword>
<evidence type="ECO:0000313" key="4">
    <source>
        <dbReference type="EMBL" id="MBB3666530.1"/>
    </source>
</evidence>
<evidence type="ECO:0000259" key="3">
    <source>
        <dbReference type="Pfam" id="PF00206"/>
    </source>
</evidence>
<protein>
    <submittedName>
        <fullName evidence="4">3-carboxy-cis,cis-muconate cycloisomerase</fullName>
        <ecNumber evidence="4">5.5.1.2</ecNumber>
    </submittedName>
</protein>
<proteinExistence type="inferred from homology"/>
<keyword evidence="5" id="KW-1185">Reference proteome</keyword>
<dbReference type="GO" id="GO:0016829">
    <property type="term" value="F:lyase activity"/>
    <property type="evidence" value="ECO:0007669"/>
    <property type="project" value="UniProtKB-KW"/>
</dbReference>
<dbReference type="EC" id="5.5.1.2" evidence="4"/>
<dbReference type="EMBL" id="JACIBT010000001">
    <property type="protein sequence ID" value="MBB3666530.1"/>
    <property type="molecule type" value="Genomic_DNA"/>
</dbReference>
<comment type="similarity">
    <text evidence="2">Belongs to the class-II fumarase/aspartase family.</text>
</comment>